<evidence type="ECO:0000313" key="9">
    <source>
        <dbReference type="Proteomes" id="UP000265140"/>
    </source>
</evidence>
<feature type="transmembrane region" description="Helical" evidence="7">
    <location>
        <begin position="244"/>
        <end position="268"/>
    </location>
</feature>
<dbReference type="Ensembl" id="ENSELUT00000061348.2">
    <property type="protein sequence ID" value="ENSELUP00000078116.2"/>
    <property type="gene ID" value="ENSELUG00000012013.3"/>
</dbReference>
<dbReference type="GeneTree" id="ENSGT00390000014827"/>
<keyword evidence="3 7" id="KW-0812">Transmembrane</keyword>
<dbReference type="GO" id="GO:1904491">
    <property type="term" value="P:protein localization to ciliary transition zone"/>
    <property type="evidence" value="ECO:0007669"/>
    <property type="project" value="TreeGrafter"/>
</dbReference>
<accession>A0A6Q2ZJZ0</accession>
<keyword evidence="9" id="KW-1185">Reference proteome</keyword>
<sequence>MSAVGNLVPARFLTLTAHLVIVITIFWSRENNVEACLPLDFTQEQYDNEDTKLVVALSVTLGLFAIELAGFFSGVSMFNCSQGLLSTAAHASASVALLFFLFEQWDCEFYWWILAFCRSVCVWFSLTEVFSSIDCPLQCICLPVFLCLPKMGVLDILGYFCALQVCLAGWGYVCVFALCRCVWLVGVMYVCLRSAGVCGWLGLCMCVCALQVCVAGWGYVCVFALCRCVWLVGVMYVCLRSEGVSGWLALCMCVCVCGWLMLCLYVCLCVSWS</sequence>
<keyword evidence="5 7" id="KW-1133">Transmembrane helix</keyword>
<reference evidence="8" key="3">
    <citation type="submission" date="2025-08" db="UniProtKB">
        <authorList>
            <consortium name="Ensembl"/>
        </authorList>
    </citation>
    <scope>IDENTIFICATION</scope>
</reference>
<proteinExistence type="predicted"/>
<evidence type="ECO:0000256" key="6">
    <source>
        <dbReference type="ARBA" id="ARBA00023136"/>
    </source>
</evidence>
<dbReference type="PANTHER" id="PTHR34341:SF1">
    <property type="entry name" value="TRANSMEMBRANE PROTEIN 107"/>
    <property type="match status" value="1"/>
</dbReference>
<dbReference type="Bgee" id="ENSELUG00000012013">
    <property type="expression patterns" value="Expressed in ovary and 13 other cell types or tissues"/>
</dbReference>
<dbReference type="GO" id="GO:0036038">
    <property type="term" value="C:MKS complex"/>
    <property type="evidence" value="ECO:0007669"/>
    <property type="project" value="TreeGrafter"/>
</dbReference>
<evidence type="ECO:0000313" key="8">
    <source>
        <dbReference type="Ensembl" id="ENSELUP00000078116.2"/>
    </source>
</evidence>
<dbReference type="InterPro" id="IPR029248">
    <property type="entry name" value="TMEM107"/>
</dbReference>
<evidence type="ECO:0000256" key="4">
    <source>
        <dbReference type="ARBA" id="ARBA00022794"/>
    </source>
</evidence>
<protein>
    <recommendedName>
        <fullName evidence="2">Transmembrane protein 107</fullName>
    </recommendedName>
</protein>
<feature type="transmembrane region" description="Helical" evidence="7">
    <location>
        <begin position="12"/>
        <end position="29"/>
    </location>
</feature>
<keyword evidence="4" id="KW-0970">Cilium biogenesis/degradation</keyword>
<dbReference type="AlphaFoldDB" id="A0A6Q2ZJZ0"/>
<name>A0A6Q2ZJZ0_ESOLU</name>
<feature type="transmembrane region" description="Helical" evidence="7">
    <location>
        <begin position="53"/>
        <end position="72"/>
    </location>
</feature>
<reference evidence="8" key="4">
    <citation type="submission" date="2025-09" db="UniProtKB">
        <authorList>
            <consortium name="Ensembl"/>
        </authorList>
    </citation>
    <scope>IDENTIFICATION</scope>
</reference>
<dbReference type="Proteomes" id="UP000265140">
    <property type="component" value="Chromosome 20"/>
</dbReference>
<evidence type="ECO:0000256" key="1">
    <source>
        <dbReference type="ARBA" id="ARBA00004141"/>
    </source>
</evidence>
<evidence type="ECO:0000256" key="5">
    <source>
        <dbReference type="ARBA" id="ARBA00022989"/>
    </source>
</evidence>
<dbReference type="GO" id="GO:0016020">
    <property type="term" value="C:membrane"/>
    <property type="evidence" value="ECO:0007669"/>
    <property type="project" value="UniProtKB-SubCell"/>
</dbReference>
<dbReference type="PANTHER" id="PTHR34341">
    <property type="entry name" value="TRANSMEMBRANE PROTEIN 107"/>
    <property type="match status" value="1"/>
</dbReference>
<evidence type="ECO:0000256" key="2">
    <source>
        <dbReference type="ARBA" id="ARBA00015652"/>
    </source>
</evidence>
<organism evidence="8 9">
    <name type="scientific">Esox lucius</name>
    <name type="common">Northern pike</name>
    <dbReference type="NCBI Taxonomy" id="8010"/>
    <lineage>
        <taxon>Eukaryota</taxon>
        <taxon>Metazoa</taxon>
        <taxon>Chordata</taxon>
        <taxon>Craniata</taxon>
        <taxon>Vertebrata</taxon>
        <taxon>Euteleostomi</taxon>
        <taxon>Actinopterygii</taxon>
        <taxon>Neopterygii</taxon>
        <taxon>Teleostei</taxon>
        <taxon>Protacanthopterygii</taxon>
        <taxon>Esociformes</taxon>
        <taxon>Esocidae</taxon>
        <taxon>Esox</taxon>
    </lineage>
</organism>
<evidence type="ECO:0000256" key="7">
    <source>
        <dbReference type="SAM" id="Phobius"/>
    </source>
</evidence>
<evidence type="ECO:0000256" key="3">
    <source>
        <dbReference type="ARBA" id="ARBA00022692"/>
    </source>
</evidence>
<reference evidence="8" key="2">
    <citation type="submission" date="2020-02" db="EMBL/GenBank/DDBJ databases">
        <title>Esox lucius (northern pike) genome, fEsoLuc1, primary haplotype.</title>
        <authorList>
            <person name="Myers G."/>
            <person name="Karagic N."/>
            <person name="Meyer A."/>
            <person name="Pippel M."/>
            <person name="Reichard M."/>
            <person name="Winkler S."/>
            <person name="Tracey A."/>
            <person name="Sims Y."/>
            <person name="Howe K."/>
            <person name="Rhie A."/>
            <person name="Formenti G."/>
            <person name="Durbin R."/>
            <person name="Fedrigo O."/>
            <person name="Jarvis E.D."/>
        </authorList>
    </citation>
    <scope>NUCLEOTIDE SEQUENCE [LARGE SCALE GENOMIC DNA]</scope>
</reference>
<feature type="transmembrane region" description="Helical" evidence="7">
    <location>
        <begin position="199"/>
        <end position="232"/>
    </location>
</feature>
<dbReference type="GO" id="GO:1905515">
    <property type="term" value="P:non-motile cilium assembly"/>
    <property type="evidence" value="ECO:0007669"/>
    <property type="project" value="TreeGrafter"/>
</dbReference>
<feature type="transmembrane region" description="Helical" evidence="7">
    <location>
        <begin position="84"/>
        <end position="103"/>
    </location>
</feature>
<dbReference type="Pfam" id="PF14995">
    <property type="entry name" value="TMEM107"/>
    <property type="match status" value="1"/>
</dbReference>
<dbReference type="InParanoid" id="A0A6Q2ZJZ0"/>
<reference evidence="9" key="1">
    <citation type="journal article" date="2014" name="PLoS ONE">
        <title>The genome and linkage map of the northern pike (Esox lucius): conserved synteny revealed between the salmonid sister group and the Neoteleostei.</title>
        <authorList>
            <person name="Rondeau E.B."/>
            <person name="Minkley D.R."/>
            <person name="Leong J.S."/>
            <person name="Messmer A.M."/>
            <person name="Jantzen J.R."/>
            <person name="von Schalburg K.R."/>
            <person name="Lemon C."/>
            <person name="Bird N.H."/>
            <person name="Koop B.F."/>
        </authorList>
    </citation>
    <scope>NUCLEOTIDE SEQUENCE</scope>
</reference>
<comment type="subcellular location">
    <subcellularLocation>
        <location evidence="1">Membrane</location>
        <topology evidence="1">Multi-pass membrane protein</topology>
    </subcellularLocation>
</comment>
<keyword evidence="6 7" id="KW-0472">Membrane</keyword>